<protein>
    <submittedName>
        <fullName evidence="2">Uncharacterized protein</fullName>
    </submittedName>
</protein>
<dbReference type="HOGENOM" id="CLU_1393593_0_0_2"/>
<evidence type="ECO:0000313" key="2">
    <source>
        <dbReference type="EMBL" id="ADN35229.1"/>
    </source>
</evidence>
<keyword evidence="1" id="KW-1133">Transmembrane helix</keyword>
<sequence length="211" mass="23293" precursor="true">MKKTQLIGILGGLGVLLIVMAICLYFAGPVPDNPDNFQANERGSVTFYYNNGGSQISLDLSALKVDDPETISTNLSTILGVALNDLRSGILLENGWIIASVSEYDNEDSNDGKSVELEFRKDALSFYIVVNEQSRTATKGYCDAITWISEPISGPLPEGYHKAKDKLTGWWYVFDIQNNSSNSTVVMIYNDTAILYLYPSYSVINTEGLYD</sequence>
<dbReference type="STRING" id="679926.Mpet_0455"/>
<dbReference type="RefSeq" id="WP_013328407.1">
    <property type="nucleotide sequence ID" value="NC_014507.1"/>
</dbReference>
<keyword evidence="1" id="KW-0812">Transmembrane</keyword>
<dbReference type="KEGG" id="mpi:Mpet_0455"/>
<feature type="transmembrane region" description="Helical" evidence="1">
    <location>
        <begin position="7"/>
        <end position="28"/>
    </location>
</feature>
<dbReference type="AlphaFoldDB" id="E1RH05"/>
<reference evidence="2 3" key="1">
    <citation type="journal article" date="2010" name="Stand. Genomic Sci.">
        <title>Complete genome sequence of Methanoplanus petrolearius type strain (SEBR 4847).</title>
        <authorList>
            <person name="Brambilla E."/>
            <person name="Djao O.D."/>
            <person name="Daligault H."/>
            <person name="Lapidus A."/>
            <person name="Lucas S."/>
            <person name="Hammon N."/>
            <person name="Nolan M."/>
            <person name="Tice H."/>
            <person name="Cheng J.F."/>
            <person name="Han C."/>
            <person name="Tapia R."/>
            <person name="Goodwin L."/>
            <person name="Pitluck S."/>
            <person name="Liolios K."/>
            <person name="Ivanova N."/>
            <person name="Mavromatis K."/>
            <person name="Mikhailova N."/>
            <person name="Pati A."/>
            <person name="Chen A."/>
            <person name="Palaniappan K."/>
            <person name="Land M."/>
            <person name="Hauser L."/>
            <person name="Chang Y.J."/>
            <person name="Jeffries C.D."/>
            <person name="Rohde M."/>
            <person name="Spring S."/>
            <person name="Sikorski J."/>
            <person name="Goker M."/>
            <person name="Woyke T."/>
            <person name="Bristow J."/>
            <person name="Eisen J.A."/>
            <person name="Markowitz V."/>
            <person name="Hugenholtz P."/>
            <person name="Kyrpides N.C."/>
            <person name="Klenk H.P."/>
        </authorList>
    </citation>
    <scope>NUCLEOTIDE SEQUENCE [LARGE SCALE GENOMIC DNA]</scope>
    <source>
        <strain evidence="3">DSM 11571 / OCM 486 / SEBR 4847</strain>
    </source>
</reference>
<name>E1RH05_METP4</name>
<proteinExistence type="predicted"/>
<gene>
    <name evidence="2" type="ordered locus">Mpet_0455</name>
</gene>
<dbReference type="Proteomes" id="UP000006565">
    <property type="component" value="Chromosome"/>
</dbReference>
<dbReference type="OrthoDB" id="112248at2157"/>
<accession>E1RH05</accession>
<dbReference type="eggNOG" id="arCOG11537">
    <property type="taxonomic scope" value="Archaea"/>
</dbReference>
<dbReference type="EMBL" id="CP002117">
    <property type="protein sequence ID" value="ADN35229.1"/>
    <property type="molecule type" value="Genomic_DNA"/>
</dbReference>
<evidence type="ECO:0000313" key="3">
    <source>
        <dbReference type="Proteomes" id="UP000006565"/>
    </source>
</evidence>
<evidence type="ECO:0000256" key="1">
    <source>
        <dbReference type="SAM" id="Phobius"/>
    </source>
</evidence>
<keyword evidence="3" id="KW-1185">Reference proteome</keyword>
<dbReference type="GeneID" id="9742903"/>
<organism evidence="2 3">
    <name type="scientific">Methanolacinia petrolearia (strain DSM 11571 / OCM 486 / SEBR 4847)</name>
    <name type="common">Methanoplanus petrolearius</name>
    <dbReference type="NCBI Taxonomy" id="679926"/>
    <lineage>
        <taxon>Archaea</taxon>
        <taxon>Methanobacteriati</taxon>
        <taxon>Methanobacteriota</taxon>
        <taxon>Stenosarchaea group</taxon>
        <taxon>Methanomicrobia</taxon>
        <taxon>Methanomicrobiales</taxon>
        <taxon>Methanomicrobiaceae</taxon>
        <taxon>Methanolacinia</taxon>
    </lineage>
</organism>
<keyword evidence="1" id="KW-0472">Membrane</keyword>